<dbReference type="Pfam" id="PF07383">
    <property type="entry name" value="DUF1496"/>
    <property type="match status" value="1"/>
</dbReference>
<protein>
    <submittedName>
        <fullName evidence="2">DUF1496 domain-containing protein</fullName>
    </submittedName>
</protein>
<dbReference type="RefSeq" id="WP_145888625.1">
    <property type="nucleotide sequence ID" value="NZ_CP032702.1"/>
</dbReference>
<dbReference type="InterPro" id="IPR009971">
    <property type="entry name" value="DUF1496"/>
</dbReference>
<evidence type="ECO:0000256" key="1">
    <source>
        <dbReference type="SAM" id="SignalP"/>
    </source>
</evidence>
<dbReference type="KEGG" id="pdis:D8B20_09375"/>
<reference evidence="2 3" key="1">
    <citation type="submission" date="2018-10" db="EMBL/GenBank/DDBJ databases">
        <title>Genome Sequencing of Pantoea dispersa DSM 32899.</title>
        <authorList>
            <person name="Nawrath M."/>
            <person name="Ottenheim C."/>
            <person name="Wilm A."/>
            <person name="Zimmermann W."/>
            <person name="Wu J.C."/>
        </authorList>
    </citation>
    <scope>NUCLEOTIDE SEQUENCE [LARGE SCALE GENOMIC DNA]</scope>
    <source>
        <strain evidence="2 3">DSM 32899</strain>
    </source>
</reference>
<feature type="chain" id="PRO_5021727279" evidence="1">
    <location>
        <begin position="21"/>
        <end position="98"/>
    </location>
</feature>
<dbReference type="EMBL" id="CP032702">
    <property type="protein sequence ID" value="QDY42093.1"/>
    <property type="molecule type" value="Genomic_DNA"/>
</dbReference>
<keyword evidence="3" id="KW-1185">Reference proteome</keyword>
<dbReference type="OrthoDB" id="6400575at2"/>
<feature type="signal peptide" evidence="1">
    <location>
        <begin position="1"/>
        <end position="20"/>
    </location>
</feature>
<accession>A0A518XD08</accession>
<dbReference type="AlphaFoldDB" id="A0A518XD08"/>
<keyword evidence="1" id="KW-0732">Signal</keyword>
<sequence length="98" mass="10934">MRYAVLLLSGLLLCSHAALANRQPQEYRSGNNTDVVVDMPPEAWTQGQNRQPACLQCCIYENRTYSEGAVVKAEGVLLQCARDEKVLGTNPLIWKIIK</sequence>
<organism evidence="2 3">
    <name type="scientific">Candidatus Pantoea soli</name>
    <dbReference type="NCBI Taxonomy" id="3098669"/>
    <lineage>
        <taxon>Bacteria</taxon>
        <taxon>Pseudomonadati</taxon>
        <taxon>Pseudomonadota</taxon>
        <taxon>Gammaproteobacteria</taxon>
        <taxon>Enterobacterales</taxon>
        <taxon>Erwiniaceae</taxon>
        <taxon>Pantoea</taxon>
    </lineage>
</organism>
<gene>
    <name evidence="2" type="ORF">D8B20_09375</name>
</gene>
<dbReference type="Proteomes" id="UP000319411">
    <property type="component" value="Chromosome"/>
</dbReference>
<name>A0A518XD08_9GAMM</name>
<evidence type="ECO:0000313" key="3">
    <source>
        <dbReference type="Proteomes" id="UP000319411"/>
    </source>
</evidence>
<proteinExistence type="predicted"/>
<evidence type="ECO:0000313" key="2">
    <source>
        <dbReference type="EMBL" id="QDY42093.1"/>
    </source>
</evidence>